<evidence type="ECO:0000313" key="2">
    <source>
        <dbReference type="EMBL" id="TNN55130.1"/>
    </source>
</evidence>
<protein>
    <submittedName>
        <fullName evidence="2">Uncharacterized protein</fullName>
    </submittedName>
</protein>
<dbReference type="Proteomes" id="UP000314294">
    <property type="component" value="Unassembled WGS sequence"/>
</dbReference>
<organism evidence="2 3">
    <name type="scientific">Liparis tanakae</name>
    <name type="common">Tanaka's snailfish</name>
    <dbReference type="NCBI Taxonomy" id="230148"/>
    <lineage>
        <taxon>Eukaryota</taxon>
        <taxon>Metazoa</taxon>
        <taxon>Chordata</taxon>
        <taxon>Craniata</taxon>
        <taxon>Vertebrata</taxon>
        <taxon>Euteleostomi</taxon>
        <taxon>Actinopterygii</taxon>
        <taxon>Neopterygii</taxon>
        <taxon>Teleostei</taxon>
        <taxon>Neoteleostei</taxon>
        <taxon>Acanthomorphata</taxon>
        <taxon>Eupercaria</taxon>
        <taxon>Perciformes</taxon>
        <taxon>Cottioidei</taxon>
        <taxon>Cottales</taxon>
        <taxon>Liparidae</taxon>
        <taxon>Liparis</taxon>
    </lineage>
</organism>
<dbReference type="EMBL" id="SRLO01000464">
    <property type="protein sequence ID" value="TNN55130.1"/>
    <property type="molecule type" value="Genomic_DNA"/>
</dbReference>
<evidence type="ECO:0000313" key="3">
    <source>
        <dbReference type="Proteomes" id="UP000314294"/>
    </source>
</evidence>
<sequence length="76" mass="8128">MEPQMGAVALTFSRSIVRIPDAQINPQLESDCVGIPGSVTYSTKGKACKDLLGSNAHPETPDDLQKHAEESEARSC</sequence>
<dbReference type="AlphaFoldDB" id="A0A4Z2GPH4"/>
<feature type="region of interest" description="Disordered" evidence="1">
    <location>
        <begin position="52"/>
        <end position="76"/>
    </location>
</feature>
<keyword evidence="3" id="KW-1185">Reference proteome</keyword>
<accession>A0A4Z2GPH4</accession>
<name>A0A4Z2GPH4_9TELE</name>
<gene>
    <name evidence="2" type="ORF">EYF80_034654</name>
</gene>
<comment type="caution">
    <text evidence="2">The sequence shown here is derived from an EMBL/GenBank/DDBJ whole genome shotgun (WGS) entry which is preliminary data.</text>
</comment>
<proteinExistence type="predicted"/>
<reference evidence="2 3" key="1">
    <citation type="submission" date="2019-03" db="EMBL/GenBank/DDBJ databases">
        <title>First draft genome of Liparis tanakae, snailfish: a comprehensive survey of snailfish specific genes.</title>
        <authorList>
            <person name="Kim W."/>
            <person name="Song I."/>
            <person name="Jeong J.-H."/>
            <person name="Kim D."/>
            <person name="Kim S."/>
            <person name="Ryu S."/>
            <person name="Song J.Y."/>
            <person name="Lee S.K."/>
        </authorList>
    </citation>
    <scope>NUCLEOTIDE SEQUENCE [LARGE SCALE GENOMIC DNA]</scope>
    <source>
        <tissue evidence="2">Muscle</tissue>
    </source>
</reference>
<feature type="compositionally biased region" description="Basic and acidic residues" evidence="1">
    <location>
        <begin position="59"/>
        <end position="76"/>
    </location>
</feature>
<evidence type="ECO:0000256" key="1">
    <source>
        <dbReference type="SAM" id="MobiDB-lite"/>
    </source>
</evidence>